<reference evidence="1" key="1">
    <citation type="submission" date="2023-03" db="EMBL/GenBank/DDBJ databases">
        <title>Massive genome expansion in bonnet fungi (Mycena s.s.) driven by repeated elements and novel gene families across ecological guilds.</title>
        <authorList>
            <consortium name="Lawrence Berkeley National Laboratory"/>
            <person name="Harder C.B."/>
            <person name="Miyauchi S."/>
            <person name="Viragh M."/>
            <person name="Kuo A."/>
            <person name="Thoen E."/>
            <person name="Andreopoulos B."/>
            <person name="Lu D."/>
            <person name="Skrede I."/>
            <person name="Drula E."/>
            <person name="Henrissat B."/>
            <person name="Morin E."/>
            <person name="Kohler A."/>
            <person name="Barry K."/>
            <person name="LaButti K."/>
            <person name="Morin E."/>
            <person name="Salamov A."/>
            <person name="Lipzen A."/>
            <person name="Mereny Z."/>
            <person name="Hegedus B."/>
            <person name="Baldrian P."/>
            <person name="Stursova M."/>
            <person name="Weitz H."/>
            <person name="Taylor A."/>
            <person name="Grigoriev I.V."/>
            <person name="Nagy L.G."/>
            <person name="Martin F."/>
            <person name="Kauserud H."/>
        </authorList>
    </citation>
    <scope>NUCLEOTIDE SEQUENCE</scope>
    <source>
        <strain evidence="1">CBHHK067</strain>
    </source>
</reference>
<accession>A0AAD7CNU4</accession>
<dbReference type="Proteomes" id="UP001221757">
    <property type="component" value="Unassembled WGS sequence"/>
</dbReference>
<name>A0AAD7CNU4_MYCRO</name>
<organism evidence="1 2">
    <name type="scientific">Mycena rosella</name>
    <name type="common">Pink bonnet</name>
    <name type="synonym">Agaricus rosellus</name>
    <dbReference type="NCBI Taxonomy" id="1033263"/>
    <lineage>
        <taxon>Eukaryota</taxon>
        <taxon>Fungi</taxon>
        <taxon>Dikarya</taxon>
        <taxon>Basidiomycota</taxon>
        <taxon>Agaricomycotina</taxon>
        <taxon>Agaricomycetes</taxon>
        <taxon>Agaricomycetidae</taxon>
        <taxon>Agaricales</taxon>
        <taxon>Marasmiineae</taxon>
        <taxon>Mycenaceae</taxon>
        <taxon>Mycena</taxon>
    </lineage>
</organism>
<dbReference type="EMBL" id="JARKIE010000313">
    <property type="protein sequence ID" value="KAJ7655332.1"/>
    <property type="molecule type" value="Genomic_DNA"/>
</dbReference>
<proteinExistence type="predicted"/>
<dbReference type="AlphaFoldDB" id="A0AAD7CNU4"/>
<gene>
    <name evidence="1" type="ORF">B0H17DRAFT_1146525</name>
</gene>
<evidence type="ECO:0000313" key="2">
    <source>
        <dbReference type="Proteomes" id="UP001221757"/>
    </source>
</evidence>
<keyword evidence="2" id="KW-1185">Reference proteome</keyword>
<comment type="caution">
    <text evidence="1">The sequence shown here is derived from an EMBL/GenBank/DDBJ whole genome shotgun (WGS) entry which is preliminary data.</text>
</comment>
<protein>
    <submittedName>
        <fullName evidence="1">Uncharacterized protein</fullName>
    </submittedName>
</protein>
<evidence type="ECO:0000313" key="1">
    <source>
        <dbReference type="EMBL" id="KAJ7655332.1"/>
    </source>
</evidence>
<sequence length="218" mass="24195">MSFAPPLHPNVQLSTKLSNFYFNRRDGNHLSSAAVCDVRIETGRESVKFKCMFTQKEAEHKLYIIGNYKFKCSANRAARNQPEVGDEQREVLSDIGPWLPQFSLNDPWCSTGTLLVSNHINFLLKSSDLPRNMAQDEHDLTADEVPFDPAAYIRKGKKISTKDIPNAVASALAQVLKLPAAQASLIPDPNLPVAIFLELPLPKKSSAIIFSAEEDEDA</sequence>